<proteinExistence type="predicted"/>
<gene>
    <name evidence="1" type="ORF">A2154_01165</name>
</gene>
<protein>
    <submittedName>
        <fullName evidence="1">Uncharacterized protein</fullName>
    </submittedName>
</protein>
<dbReference type="EMBL" id="MFJC01000022">
    <property type="protein sequence ID" value="OGG09381.1"/>
    <property type="molecule type" value="Genomic_DNA"/>
</dbReference>
<dbReference type="AlphaFoldDB" id="A0A1F5ZAF4"/>
<comment type="caution">
    <text evidence="1">The sequence shown here is derived from an EMBL/GenBank/DDBJ whole genome shotgun (WGS) entry which is preliminary data.</text>
</comment>
<sequence length="79" mass="9181">MFDGLNEFFYIMDKTFTCPNCGLKSNYGYPPLHLLECPLYISYEQDQVLPEIPVNRGADKKGVNIFIEALKKIFPTRHH</sequence>
<accession>A0A1F5ZAF4</accession>
<reference evidence="1 2" key="1">
    <citation type="journal article" date="2016" name="Nat. Commun.">
        <title>Thousands of microbial genomes shed light on interconnected biogeochemical processes in an aquifer system.</title>
        <authorList>
            <person name="Anantharaman K."/>
            <person name="Brown C.T."/>
            <person name="Hug L.A."/>
            <person name="Sharon I."/>
            <person name="Castelle C.J."/>
            <person name="Probst A.J."/>
            <person name="Thomas B.C."/>
            <person name="Singh A."/>
            <person name="Wilkins M.J."/>
            <person name="Karaoz U."/>
            <person name="Brodie E.L."/>
            <person name="Williams K.H."/>
            <person name="Hubbard S.S."/>
            <person name="Banfield J.F."/>
        </authorList>
    </citation>
    <scope>NUCLEOTIDE SEQUENCE [LARGE SCALE GENOMIC DNA]</scope>
</reference>
<dbReference type="Proteomes" id="UP000176854">
    <property type="component" value="Unassembled WGS sequence"/>
</dbReference>
<organism evidence="1 2">
    <name type="scientific">Candidatus Gottesmanbacteria bacterium RBG_16_43_7</name>
    <dbReference type="NCBI Taxonomy" id="1798373"/>
    <lineage>
        <taxon>Bacteria</taxon>
        <taxon>Candidatus Gottesmaniibacteriota</taxon>
    </lineage>
</organism>
<name>A0A1F5ZAF4_9BACT</name>
<dbReference type="STRING" id="1798373.A2154_01165"/>
<evidence type="ECO:0000313" key="2">
    <source>
        <dbReference type="Proteomes" id="UP000176854"/>
    </source>
</evidence>
<evidence type="ECO:0000313" key="1">
    <source>
        <dbReference type="EMBL" id="OGG09381.1"/>
    </source>
</evidence>